<comment type="caution">
    <text evidence="3">The sequence shown here is derived from an EMBL/GenBank/DDBJ whole genome shotgun (WGS) entry which is preliminary data.</text>
</comment>
<feature type="domain" description="IrrE N-terminal-like" evidence="2">
    <location>
        <begin position="35"/>
        <end position="166"/>
    </location>
</feature>
<reference evidence="3 4" key="1">
    <citation type="submission" date="2024-03" db="EMBL/GenBank/DDBJ databases">
        <title>Two novel species of the genus Flavobacterium exhibiting potentially degradation of complex polysaccharides.</title>
        <authorList>
            <person name="Lian X."/>
        </authorList>
    </citation>
    <scope>NUCLEOTIDE SEQUENCE [LARGE SCALE GENOMIC DNA]</scope>
    <source>
        <strain evidence="3 4">N6</strain>
    </source>
</reference>
<keyword evidence="1" id="KW-0812">Transmembrane</keyword>
<accession>A0ABU9NR53</accession>
<sequence length="269" mass="31168">MIKNKKGSNKAKALLEEIGFDEITDIPMDIFVAGLGATLIEESLPNSDGKIIRGNTKTLIKVNSDIQFEERRRFTIAHEVGHYLLHSKLELEVHNETSNSLNWFNSAEQQAKKGVQEWEANDFAAELLMPEALVRKETFRKKFSPDLVKQLSKRFKTSITSIIYRLLSLDIYPLFVVFISAGIVRYWSKSNNFWVRVQNITKLPPPQNSVAEEYVEAGYEYIYTGNDKTQTIDKSTWFELKEDEDDSDFFEYCIPTKQYQTIISVIWEE</sequence>
<dbReference type="EMBL" id="JBCGDP010000016">
    <property type="protein sequence ID" value="MEM0577790.1"/>
    <property type="molecule type" value="Genomic_DNA"/>
</dbReference>
<organism evidence="3 4">
    <name type="scientific">Flavobacterium polysaccharolyticum</name>
    <dbReference type="NCBI Taxonomy" id="3133148"/>
    <lineage>
        <taxon>Bacteria</taxon>
        <taxon>Pseudomonadati</taxon>
        <taxon>Bacteroidota</taxon>
        <taxon>Flavobacteriia</taxon>
        <taxon>Flavobacteriales</taxon>
        <taxon>Flavobacteriaceae</taxon>
        <taxon>Flavobacterium</taxon>
    </lineage>
</organism>
<proteinExistence type="predicted"/>
<gene>
    <name evidence="3" type="ORF">WFZ86_14890</name>
</gene>
<keyword evidence="1" id="KW-0472">Membrane</keyword>
<dbReference type="PANTHER" id="PTHR43236">
    <property type="entry name" value="ANTITOXIN HIGA1"/>
    <property type="match status" value="1"/>
</dbReference>
<dbReference type="Pfam" id="PF06114">
    <property type="entry name" value="Peptidase_M78"/>
    <property type="match status" value="1"/>
</dbReference>
<dbReference type="InterPro" id="IPR052345">
    <property type="entry name" value="Rad_response_metalloprotease"/>
</dbReference>
<feature type="transmembrane region" description="Helical" evidence="1">
    <location>
        <begin position="162"/>
        <end position="187"/>
    </location>
</feature>
<evidence type="ECO:0000313" key="3">
    <source>
        <dbReference type="EMBL" id="MEM0577790.1"/>
    </source>
</evidence>
<dbReference type="PANTHER" id="PTHR43236:SF1">
    <property type="entry name" value="BLL7220 PROTEIN"/>
    <property type="match status" value="1"/>
</dbReference>
<name>A0ABU9NR53_9FLAO</name>
<dbReference type="RefSeq" id="WP_342692661.1">
    <property type="nucleotide sequence ID" value="NZ_JBCGDP010000016.1"/>
</dbReference>
<evidence type="ECO:0000259" key="2">
    <source>
        <dbReference type="Pfam" id="PF06114"/>
    </source>
</evidence>
<dbReference type="Gene3D" id="1.10.10.2910">
    <property type="match status" value="1"/>
</dbReference>
<keyword evidence="4" id="KW-1185">Reference proteome</keyword>
<evidence type="ECO:0000313" key="4">
    <source>
        <dbReference type="Proteomes" id="UP001468798"/>
    </source>
</evidence>
<protein>
    <submittedName>
        <fullName evidence="3">ImmA/IrrE family metallo-endopeptidase</fullName>
    </submittedName>
</protein>
<dbReference type="InterPro" id="IPR010359">
    <property type="entry name" value="IrrE_HExxH"/>
</dbReference>
<evidence type="ECO:0000256" key="1">
    <source>
        <dbReference type="SAM" id="Phobius"/>
    </source>
</evidence>
<keyword evidence="1" id="KW-1133">Transmembrane helix</keyword>
<dbReference type="Proteomes" id="UP001468798">
    <property type="component" value="Unassembled WGS sequence"/>
</dbReference>